<organism evidence="7 8">
    <name type="scientific">Phytophthora lilii</name>
    <dbReference type="NCBI Taxonomy" id="2077276"/>
    <lineage>
        <taxon>Eukaryota</taxon>
        <taxon>Sar</taxon>
        <taxon>Stramenopiles</taxon>
        <taxon>Oomycota</taxon>
        <taxon>Peronosporomycetes</taxon>
        <taxon>Peronosporales</taxon>
        <taxon>Peronosporaceae</taxon>
        <taxon>Phytophthora</taxon>
    </lineage>
</organism>
<gene>
    <name evidence="7" type="ORF">Plil01_000147300</name>
</gene>
<sequence length="163" mass="17468">MHLSSLLLTVAMATVLVRGNAILASERTIGDKMISPGVVRCFGAVRSPRDVGDDKRFVRSLESVDAKRGVGEERGIHFNLDFMSKFLKVSPAKKAATKKAADTAAKIAEATVKKVKAFEYSGLEDRLKGSRGGTSEELAMASKQVAAVGPQPTPNNTERSLHL</sequence>
<feature type="compositionally biased region" description="Polar residues" evidence="6">
    <location>
        <begin position="154"/>
        <end position="163"/>
    </location>
</feature>
<name>A0A9W6TCD5_9STRA</name>
<feature type="signal peptide" evidence="5">
    <location>
        <begin position="1"/>
        <end position="19"/>
    </location>
</feature>
<comment type="domain">
    <text evidence="5">The RxLR-dEER motif acts to carry the protein into the host cell cytoplasm through binding to cell surface phosphatidylinositol-3-phosphate.</text>
</comment>
<evidence type="ECO:0000256" key="6">
    <source>
        <dbReference type="SAM" id="MobiDB-lite"/>
    </source>
</evidence>
<evidence type="ECO:0000313" key="8">
    <source>
        <dbReference type="Proteomes" id="UP001165083"/>
    </source>
</evidence>
<evidence type="ECO:0000256" key="1">
    <source>
        <dbReference type="ARBA" id="ARBA00004613"/>
    </source>
</evidence>
<keyword evidence="3 5" id="KW-0964">Secreted</keyword>
<keyword evidence="4 5" id="KW-0732">Signal</keyword>
<dbReference type="InterPro" id="IPR031825">
    <property type="entry name" value="RXLR"/>
</dbReference>
<dbReference type="EMBL" id="BSXW01000051">
    <property type="protein sequence ID" value="GMF10694.1"/>
    <property type="molecule type" value="Genomic_DNA"/>
</dbReference>
<evidence type="ECO:0000256" key="2">
    <source>
        <dbReference type="ARBA" id="ARBA00010400"/>
    </source>
</evidence>
<reference evidence="7" key="1">
    <citation type="submission" date="2023-04" db="EMBL/GenBank/DDBJ databases">
        <title>Phytophthora lilii NBRC 32176.</title>
        <authorList>
            <person name="Ichikawa N."/>
            <person name="Sato H."/>
            <person name="Tonouchi N."/>
        </authorList>
    </citation>
    <scope>NUCLEOTIDE SEQUENCE</scope>
    <source>
        <strain evidence="7">NBRC 32176</strain>
    </source>
</reference>
<evidence type="ECO:0000313" key="7">
    <source>
        <dbReference type="EMBL" id="GMF10694.1"/>
    </source>
</evidence>
<feature type="region of interest" description="Disordered" evidence="6">
    <location>
        <begin position="126"/>
        <end position="163"/>
    </location>
</feature>
<proteinExistence type="inferred from homology"/>
<comment type="similarity">
    <text evidence="2 5">Belongs to the RxLR effector family.</text>
</comment>
<comment type="caution">
    <text evidence="7">The sequence shown here is derived from an EMBL/GenBank/DDBJ whole genome shotgun (WGS) entry which is preliminary data.</text>
</comment>
<dbReference type="AlphaFoldDB" id="A0A9W6TCD5"/>
<evidence type="ECO:0000256" key="3">
    <source>
        <dbReference type="ARBA" id="ARBA00022525"/>
    </source>
</evidence>
<protein>
    <recommendedName>
        <fullName evidence="5">RxLR effector protein</fullName>
    </recommendedName>
</protein>
<comment type="function">
    <text evidence="5">Effector that suppresses plant defense responses during pathogen infection.</text>
</comment>
<dbReference type="Proteomes" id="UP001165083">
    <property type="component" value="Unassembled WGS sequence"/>
</dbReference>
<accession>A0A9W6TCD5</accession>
<feature type="chain" id="PRO_5040955175" description="RxLR effector protein" evidence="5">
    <location>
        <begin position="20"/>
        <end position="163"/>
    </location>
</feature>
<comment type="subcellular location">
    <subcellularLocation>
        <location evidence="1 5">Secreted</location>
    </subcellularLocation>
</comment>
<dbReference type="Pfam" id="PF16810">
    <property type="entry name" value="RXLR"/>
    <property type="match status" value="1"/>
</dbReference>
<evidence type="ECO:0000256" key="4">
    <source>
        <dbReference type="ARBA" id="ARBA00022729"/>
    </source>
</evidence>
<evidence type="ECO:0000256" key="5">
    <source>
        <dbReference type="RuleBase" id="RU367124"/>
    </source>
</evidence>
<keyword evidence="8" id="KW-1185">Reference proteome</keyword>